<organism evidence="2 3">
    <name type="scientific">Deinococcus aetherius</name>
    <dbReference type="NCBI Taxonomy" id="200252"/>
    <lineage>
        <taxon>Bacteria</taxon>
        <taxon>Thermotogati</taxon>
        <taxon>Deinococcota</taxon>
        <taxon>Deinococci</taxon>
        <taxon>Deinococcales</taxon>
        <taxon>Deinococcaceae</taxon>
        <taxon>Deinococcus</taxon>
    </lineage>
</organism>
<proteinExistence type="predicted"/>
<evidence type="ECO:0000256" key="1">
    <source>
        <dbReference type="SAM" id="MobiDB-lite"/>
    </source>
</evidence>
<sequence length="78" mass="8613">METFETKALQLAYHMTEPNTYEGKVGQGYVEARAADIRRTYNILCGLDPEHQPAVAAVPARKAPPKRKAPDLTDSAEL</sequence>
<name>A0ABN6RLG0_9DEIO</name>
<reference evidence="2" key="1">
    <citation type="submission" date="2022-07" db="EMBL/GenBank/DDBJ databases">
        <title>Complete Genome Sequence of the Radioresistant Bacterium Deinococcus aetherius ST0316, Isolated from the Air Dust collected in Lower Stratosphere above Japan.</title>
        <authorList>
            <person name="Satoh K."/>
            <person name="Hagiwara K."/>
            <person name="Katsumata K."/>
            <person name="Kubo A."/>
            <person name="Yokobori S."/>
            <person name="Yamagishi A."/>
            <person name="Oono Y."/>
            <person name="Narumi I."/>
        </authorList>
    </citation>
    <scope>NUCLEOTIDE SEQUENCE</scope>
    <source>
        <strain evidence="2">ST0316</strain>
    </source>
</reference>
<accession>A0ABN6RLG0</accession>
<keyword evidence="3" id="KW-1185">Reference proteome</keyword>
<dbReference type="Proteomes" id="UP001064971">
    <property type="component" value="Chromosome"/>
</dbReference>
<protein>
    <submittedName>
        <fullName evidence="2">Uncharacterized protein</fullName>
    </submittedName>
</protein>
<evidence type="ECO:0000313" key="3">
    <source>
        <dbReference type="Proteomes" id="UP001064971"/>
    </source>
</evidence>
<gene>
    <name evidence="2" type="ORF">DAETH_26880</name>
</gene>
<feature type="region of interest" description="Disordered" evidence="1">
    <location>
        <begin position="54"/>
        <end position="78"/>
    </location>
</feature>
<evidence type="ECO:0000313" key="2">
    <source>
        <dbReference type="EMBL" id="BDP42719.1"/>
    </source>
</evidence>
<dbReference type="RefSeq" id="WP_264775402.1">
    <property type="nucleotide sequence ID" value="NZ_AP026560.1"/>
</dbReference>
<dbReference type="EMBL" id="AP026560">
    <property type="protein sequence ID" value="BDP42719.1"/>
    <property type="molecule type" value="Genomic_DNA"/>
</dbReference>